<keyword evidence="1" id="KW-1133">Transmembrane helix</keyword>
<dbReference type="OrthoDB" id="9812349at2"/>
<reference evidence="4 5" key="1">
    <citation type="submission" date="2018-04" db="EMBL/GenBank/DDBJ databases">
        <title>Genomic Encyclopedia of Type Strains, Phase IV (KMG-IV): sequencing the most valuable type-strain genomes for metagenomic binning, comparative biology and taxonomic classification.</title>
        <authorList>
            <person name="Goeker M."/>
        </authorList>
    </citation>
    <scope>NUCLEOTIDE SEQUENCE [LARGE SCALE GENOMIC DNA]</scope>
    <source>
        <strain evidence="4 5">DSM 14823</strain>
    </source>
</reference>
<dbReference type="EMBL" id="JABAEW010000121">
    <property type="protein sequence ID" value="NMD89413.1"/>
    <property type="molecule type" value="Genomic_DNA"/>
</dbReference>
<dbReference type="GeneID" id="78294135"/>
<feature type="domain" description="Zinc-ribbon" evidence="2">
    <location>
        <begin position="6"/>
        <end position="25"/>
    </location>
</feature>
<comment type="caution">
    <text evidence="4">The sequence shown here is derived from an EMBL/GenBank/DDBJ whole genome shotgun (WGS) entry which is preliminary data.</text>
</comment>
<dbReference type="Proteomes" id="UP000576225">
    <property type="component" value="Unassembled WGS sequence"/>
</dbReference>
<evidence type="ECO:0000256" key="1">
    <source>
        <dbReference type="SAM" id="Phobius"/>
    </source>
</evidence>
<dbReference type="RefSeq" id="WP_116882809.1">
    <property type="nucleotide sequence ID" value="NZ_CABMMC010000020.1"/>
</dbReference>
<dbReference type="Pfam" id="PF13240">
    <property type="entry name" value="Zn_Ribbon_1"/>
    <property type="match status" value="1"/>
</dbReference>
<evidence type="ECO:0000259" key="2">
    <source>
        <dbReference type="Pfam" id="PF13240"/>
    </source>
</evidence>
<name>A0A2U1B986_9BACT</name>
<gene>
    <name evidence="4" type="ORF">C8D82_103153</name>
    <name evidence="3" type="ORF">HF882_22780</name>
</gene>
<keyword evidence="1" id="KW-0472">Membrane</keyword>
<dbReference type="AlphaFoldDB" id="A0A2U1B986"/>
<evidence type="ECO:0000313" key="3">
    <source>
        <dbReference type="EMBL" id="NMD89413.1"/>
    </source>
</evidence>
<evidence type="ECO:0000313" key="4">
    <source>
        <dbReference type="EMBL" id="PVY45239.1"/>
    </source>
</evidence>
<dbReference type="Proteomes" id="UP000245959">
    <property type="component" value="Unassembled WGS sequence"/>
</dbReference>
<evidence type="ECO:0000313" key="6">
    <source>
        <dbReference type="Proteomes" id="UP000576225"/>
    </source>
</evidence>
<reference evidence="3 6" key="2">
    <citation type="submission" date="2020-04" db="EMBL/GenBank/DDBJ databases">
        <authorList>
            <person name="Hitch T.C.A."/>
            <person name="Wylensek D."/>
            <person name="Clavel T."/>
        </authorList>
    </citation>
    <scope>NUCLEOTIDE SEQUENCE [LARGE SCALE GENOMIC DNA]</scope>
    <source>
        <strain evidence="3 6">COR2-253-APC-1A</strain>
    </source>
</reference>
<proteinExistence type="predicted"/>
<sequence length="71" mass="7190">MATLIKCPTCGKQVSSNAATCPGCGEVINAKMTKPAGAINLKDPVHLIGVILAGLVILGVIVAIIARFSCL</sequence>
<dbReference type="EMBL" id="QEKH01000003">
    <property type="protein sequence ID" value="PVY45239.1"/>
    <property type="molecule type" value="Genomic_DNA"/>
</dbReference>
<keyword evidence="1" id="KW-0812">Transmembrane</keyword>
<keyword evidence="5" id="KW-1185">Reference proteome</keyword>
<accession>A0A2U1B986</accession>
<organism evidence="4 5">
    <name type="scientific">Victivallis vadensis</name>
    <dbReference type="NCBI Taxonomy" id="172901"/>
    <lineage>
        <taxon>Bacteria</taxon>
        <taxon>Pseudomonadati</taxon>
        <taxon>Lentisphaerota</taxon>
        <taxon>Lentisphaeria</taxon>
        <taxon>Victivallales</taxon>
        <taxon>Victivallaceae</taxon>
        <taxon>Victivallis</taxon>
    </lineage>
</organism>
<dbReference type="InterPro" id="IPR026870">
    <property type="entry name" value="Zinc_ribbon_dom"/>
</dbReference>
<feature type="transmembrane region" description="Helical" evidence="1">
    <location>
        <begin position="45"/>
        <end position="66"/>
    </location>
</feature>
<evidence type="ECO:0000313" key="5">
    <source>
        <dbReference type="Proteomes" id="UP000245959"/>
    </source>
</evidence>
<protein>
    <submittedName>
        <fullName evidence="4">Zinc ribbon protein</fullName>
    </submittedName>
    <submittedName>
        <fullName evidence="3">Zinc-ribbon domain-containing protein</fullName>
    </submittedName>
</protein>